<feature type="signal peptide" evidence="4">
    <location>
        <begin position="1"/>
        <end position="21"/>
    </location>
</feature>
<keyword evidence="7" id="KW-1185">Reference proteome</keyword>
<feature type="repeat" description="NHL" evidence="3">
    <location>
        <begin position="239"/>
        <end position="269"/>
    </location>
</feature>
<dbReference type="PANTHER" id="PTHR13833">
    <property type="match status" value="1"/>
</dbReference>
<dbReference type="Gene3D" id="2.120.10.30">
    <property type="entry name" value="TolB, C-terminal domain"/>
    <property type="match status" value="3"/>
</dbReference>
<dbReference type="InterPro" id="IPR011042">
    <property type="entry name" value="6-blade_b-propeller_TolB-like"/>
</dbReference>
<evidence type="ECO:0000313" key="6">
    <source>
        <dbReference type="EMBL" id="TWI09315.1"/>
    </source>
</evidence>
<feature type="chain" id="PRO_5030178629" evidence="4">
    <location>
        <begin position="22"/>
        <end position="515"/>
    </location>
</feature>
<dbReference type="AlphaFoldDB" id="V6RY21"/>
<accession>V6RY21</accession>
<comment type="caution">
    <text evidence="6">The sequence shown here is derived from an EMBL/GenBank/DDBJ whole genome shotgun (WGS) entry which is preliminary data.</text>
</comment>
<dbReference type="InterPro" id="IPR001258">
    <property type="entry name" value="NHL_repeat"/>
</dbReference>
<evidence type="ECO:0000256" key="4">
    <source>
        <dbReference type="SAM" id="SignalP"/>
    </source>
</evidence>
<dbReference type="Proteomes" id="UP000319848">
    <property type="component" value="Unassembled WGS sequence"/>
</dbReference>
<dbReference type="NCBIfam" id="TIGR04183">
    <property type="entry name" value="Por_Secre_tail"/>
    <property type="match status" value="1"/>
</dbReference>
<dbReference type="STRING" id="1341154.FCR2A7T_19600"/>
<evidence type="ECO:0000256" key="1">
    <source>
        <dbReference type="ARBA" id="ARBA00022729"/>
    </source>
</evidence>
<proteinExistence type="predicted"/>
<dbReference type="EMBL" id="VLKQ01000012">
    <property type="protein sequence ID" value="TWI09315.1"/>
    <property type="molecule type" value="Genomic_DNA"/>
</dbReference>
<evidence type="ECO:0000256" key="3">
    <source>
        <dbReference type="PROSITE-ProRule" id="PRU00504"/>
    </source>
</evidence>
<feature type="repeat" description="NHL" evidence="3">
    <location>
        <begin position="173"/>
        <end position="215"/>
    </location>
</feature>
<dbReference type="PROSITE" id="PS51125">
    <property type="entry name" value="NHL"/>
    <property type="match status" value="3"/>
</dbReference>
<name>V6RY21_9FLAO</name>
<dbReference type="SUPFAM" id="SSF63829">
    <property type="entry name" value="Calcium-dependent phosphotriesterase"/>
    <property type="match status" value="2"/>
</dbReference>
<feature type="repeat" description="NHL" evidence="3">
    <location>
        <begin position="347"/>
        <end position="377"/>
    </location>
</feature>
<dbReference type="PANTHER" id="PTHR13833:SF71">
    <property type="entry name" value="NHL DOMAIN-CONTAINING PROTEIN"/>
    <property type="match status" value="1"/>
</dbReference>
<dbReference type="Pfam" id="PF01436">
    <property type="entry name" value="NHL"/>
    <property type="match status" value="5"/>
</dbReference>
<sequence>MKAILKVYVCFFTVFSLYGQAPQISYGTPNTFPVNQAIVPLLPVNSGGAVPNQPLVSTFAGSGAIASNDAIGTAAGFNYPTVVVMDHFNNLIVVDRSNHKIRKITPDGTVTTIAGTGAIGALDGPGLTATFRYPDGAAVDSQGNIFISDQSNHKIRKIDINGVVSTFAGSGVAGFLDATGTAAKFYYPAGMAIDTNDNLYVADYSNHRIRKITSGGVVSTYAGLASAGATDGNLTVAKFNGPTGVGVDTDGNVFVADYYNQKIRKISVSGDVSTVAGTGSAGAADGLSTMASFNYPAIVAVDSNNNLFITDEGNNKIRKVNVSGDVSTFAGSGTVGSADAETSSATFNSPTGVCVANGGIVYVADYANHKIRKITTYGYSVIPALPDGLALNPVTGEISGTPTQVALMTDYTITATNASGSSSFVVSIEVGTLGAEAFTLNRLIVYPNPVNDKLYVTTGVNVTKISVFNALGQKIQEFDSEAATHSLDFHAFSKGTYLLKIETVSGIKEILIIKQ</sequence>
<evidence type="ECO:0000259" key="5">
    <source>
        <dbReference type="Pfam" id="PF18962"/>
    </source>
</evidence>
<gene>
    <name evidence="6" type="ORF">IP98_02476</name>
</gene>
<feature type="domain" description="Secretion system C-terminal sorting" evidence="5">
    <location>
        <begin position="445"/>
        <end position="506"/>
    </location>
</feature>
<dbReference type="OrthoDB" id="791543at2"/>
<dbReference type="InterPro" id="IPR026444">
    <property type="entry name" value="Secre_tail"/>
</dbReference>
<dbReference type="RefSeq" id="WP_023571076.1">
    <property type="nucleotide sequence ID" value="NZ_AVBI01000018.1"/>
</dbReference>
<keyword evidence="1 4" id="KW-0732">Signal</keyword>
<dbReference type="Pfam" id="PF05345">
    <property type="entry name" value="He_PIG"/>
    <property type="match status" value="1"/>
</dbReference>
<evidence type="ECO:0000313" key="7">
    <source>
        <dbReference type="Proteomes" id="UP000319848"/>
    </source>
</evidence>
<evidence type="ECO:0000256" key="2">
    <source>
        <dbReference type="ARBA" id="ARBA00022737"/>
    </source>
</evidence>
<dbReference type="CDD" id="cd14953">
    <property type="entry name" value="NHL_like_1"/>
    <property type="match status" value="1"/>
</dbReference>
<protein>
    <submittedName>
        <fullName evidence="6">Putative secreted protein (Por secretion system target)</fullName>
    </submittedName>
</protein>
<keyword evidence="2" id="KW-0677">Repeat</keyword>
<organism evidence="6 7">
    <name type="scientific">Flavobacterium cauense R2A-7</name>
    <dbReference type="NCBI Taxonomy" id="1341154"/>
    <lineage>
        <taxon>Bacteria</taxon>
        <taxon>Pseudomonadati</taxon>
        <taxon>Bacteroidota</taxon>
        <taxon>Flavobacteriia</taxon>
        <taxon>Flavobacteriales</taxon>
        <taxon>Flavobacteriaceae</taxon>
        <taxon>Flavobacterium</taxon>
    </lineage>
</organism>
<reference evidence="6 7" key="1">
    <citation type="journal article" date="2015" name="Stand. Genomic Sci.">
        <title>Genomic Encyclopedia of Bacterial and Archaeal Type Strains, Phase III: the genomes of soil and plant-associated and newly described type strains.</title>
        <authorList>
            <person name="Whitman W.B."/>
            <person name="Woyke T."/>
            <person name="Klenk H.P."/>
            <person name="Zhou Y."/>
            <person name="Lilburn T.G."/>
            <person name="Beck B.J."/>
            <person name="De Vos P."/>
            <person name="Vandamme P."/>
            <person name="Eisen J.A."/>
            <person name="Garrity G."/>
            <person name="Hugenholtz P."/>
            <person name="Kyrpides N.C."/>
        </authorList>
    </citation>
    <scope>NUCLEOTIDE SEQUENCE [LARGE SCALE GENOMIC DNA]</scope>
    <source>
        <strain evidence="6 7">CGMCC 1.7270</strain>
    </source>
</reference>
<dbReference type="Pfam" id="PF18962">
    <property type="entry name" value="Por_Secre_tail"/>
    <property type="match status" value="1"/>
</dbReference>